<dbReference type="RefSeq" id="WP_203820265.1">
    <property type="nucleotide sequence ID" value="NZ_BAAABP010000002.1"/>
</dbReference>
<keyword evidence="2" id="KW-0547">Nucleotide-binding</keyword>
<sequence length="288" mass="30794">MHQIADPAAGAVIAGRYRLHSRIARGGMGTVWQAFDEVLGRWVAAKQYDVAAQHSDLPRPLALAQREGRIAGRFSLHGVVRIFDLAVHHDSPWLVMELLSGWSLATEIAGRGRLTAGRTTTIAGALLTVLEALHADGVIHRDIKPANVQLTAADDVVLLDFGIAVDRCRRPAERTAFPAGSPAFVAPEVFAGAPFSPATDLYALGVTLFCAAEGHLPFPGAAWAEPLVEARPTFRYAGALDTLIGGLLKLDPCERLTAAEAFACWLDAVAAQQQPGEGRHRSDMRDAS</sequence>
<reference evidence="5" key="1">
    <citation type="submission" date="2021-01" db="EMBL/GenBank/DDBJ databases">
        <title>Whole genome shotgun sequence of Actinoplanes ferrugineus NBRC 15555.</title>
        <authorList>
            <person name="Komaki H."/>
            <person name="Tamura T."/>
        </authorList>
    </citation>
    <scope>NUCLEOTIDE SEQUENCE</scope>
    <source>
        <strain evidence="5">NBRC 15555</strain>
    </source>
</reference>
<protein>
    <recommendedName>
        <fullName evidence="4">Protein kinase domain-containing protein</fullName>
    </recommendedName>
</protein>
<dbReference type="GO" id="GO:0004672">
    <property type="term" value="F:protein kinase activity"/>
    <property type="evidence" value="ECO:0007669"/>
    <property type="project" value="InterPro"/>
</dbReference>
<dbReference type="SMART" id="SM00220">
    <property type="entry name" value="S_TKc"/>
    <property type="match status" value="1"/>
</dbReference>
<dbReference type="Pfam" id="PF00069">
    <property type="entry name" value="Pkinase"/>
    <property type="match status" value="1"/>
</dbReference>
<dbReference type="SUPFAM" id="SSF56112">
    <property type="entry name" value="Protein kinase-like (PK-like)"/>
    <property type="match status" value="1"/>
</dbReference>
<dbReference type="EMBL" id="BOMM01000050">
    <property type="protein sequence ID" value="GIE13840.1"/>
    <property type="molecule type" value="Genomic_DNA"/>
</dbReference>
<evidence type="ECO:0000313" key="6">
    <source>
        <dbReference type="Proteomes" id="UP000598174"/>
    </source>
</evidence>
<proteinExistence type="inferred from homology"/>
<keyword evidence="3" id="KW-0067">ATP-binding</keyword>
<organism evidence="5 6">
    <name type="scientific">Paractinoplanes ferrugineus</name>
    <dbReference type="NCBI Taxonomy" id="113564"/>
    <lineage>
        <taxon>Bacteria</taxon>
        <taxon>Bacillati</taxon>
        <taxon>Actinomycetota</taxon>
        <taxon>Actinomycetes</taxon>
        <taxon>Micromonosporales</taxon>
        <taxon>Micromonosporaceae</taxon>
        <taxon>Paractinoplanes</taxon>
    </lineage>
</organism>
<dbReference type="InterPro" id="IPR011009">
    <property type="entry name" value="Kinase-like_dom_sf"/>
</dbReference>
<dbReference type="GO" id="GO:0005524">
    <property type="term" value="F:ATP binding"/>
    <property type="evidence" value="ECO:0007669"/>
    <property type="project" value="UniProtKB-KW"/>
</dbReference>
<dbReference type="Proteomes" id="UP000598174">
    <property type="component" value="Unassembled WGS sequence"/>
</dbReference>
<comment type="similarity">
    <text evidence="1">Belongs to the protein kinase superfamily. STE Ser/Thr protein kinase family. STE20 subfamily.</text>
</comment>
<dbReference type="PANTHER" id="PTHR45832">
    <property type="entry name" value="SERINE/THREONINE-PROTEIN KINASE SAMKA-RELATED-RELATED"/>
    <property type="match status" value="1"/>
</dbReference>
<name>A0A919J3H6_9ACTN</name>
<evidence type="ECO:0000259" key="4">
    <source>
        <dbReference type="PROSITE" id="PS50011"/>
    </source>
</evidence>
<dbReference type="Gene3D" id="1.10.510.10">
    <property type="entry name" value="Transferase(Phosphotransferase) domain 1"/>
    <property type="match status" value="1"/>
</dbReference>
<evidence type="ECO:0000256" key="2">
    <source>
        <dbReference type="ARBA" id="ARBA00022741"/>
    </source>
</evidence>
<dbReference type="AlphaFoldDB" id="A0A919J3H6"/>
<evidence type="ECO:0000256" key="3">
    <source>
        <dbReference type="ARBA" id="ARBA00022840"/>
    </source>
</evidence>
<gene>
    <name evidence="5" type="ORF">Afe05nite_56800</name>
</gene>
<accession>A0A919J3H6</accession>
<keyword evidence="6" id="KW-1185">Reference proteome</keyword>
<dbReference type="PANTHER" id="PTHR45832:SF22">
    <property type="entry name" value="SERINE_THREONINE-PROTEIN KINASE SAMKA-RELATED"/>
    <property type="match status" value="1"/>
</dbReference>
<evidence type="ECO:0000313" key="5">
    <source>
        <dbReference type="EMBL" id="GIE13840.1"/>
    </source>
</evidence>
<evidence type="ECO:0000256" key="1">
    <source>
        <dbReference type="ARBA" id="ARBA00008874"/>
    </source>
</evidence>
<dbReference type="PROSITE" id="PS50011">
    <property type="entry name" value="PROTEIN_KINASE_DOM"/>
    <property type="match status" value="1"/>
</dbReference>
<dbReference type="InterPro" id="IPR000719">
    <property type="entry name" value="Prot_kinase_dom"/>
</dbReference>
<dbReference type="CDD" id="cd14014">
    <property type="entry name" value="STKc_PknB_like"/>
    <property type="match status" value="1"/>
</dbReference>
<comment type="caution">
    <text evidence="5">The sequence shown here is derived from an EMBL/GenBank/DDBJ whole genome shotgun (WGS) entry which is preliminary data.</text>
</comment>
<dbReference type="Gene3D" id="3.30.200.20">
    <property type="entry name" value="Phosphorylase Kinase, domain 1"/>
    <property type="match status" value="1"/>
</dbReference>
<dbReference type="InterPro" id="IPR051931">
    <property type="entry name" value="PAK3-like"/>
</dbReference>
<feature type="domain" description="Protein kinase" evidence="4">
    <location>
        <begin position="17"/>
        <end position="269"/>
    </location>
</feature>